<proteinExistence type="predicted"/>
<gene>
    <name evidence="2" type="ORF">K443DRAFT_94824</name>
</gene>
<reference evidence="3" key="2">
    <citation type="submission" date="2015-01" db="EMBL/GenBank/DDBJ databases">
        <title>Evolutionary Origins and Diversification of the Mycorrhizal Mutualists.</title>
        <authorList>
            <consortium name="DOE Joint Genome Institute"/>
            <consortium name="Mycorrhizal Genomics Consortium"/>
            <person name="Kohler A."/>
            <person name="Kuo A."/>
            <person name="Nagy L.G."/>
            <person name="Floudas D."/>
            <person name="Copeland A."/>
            <person name="Barry K.W."/>
            <person name="Cichocki N."/>
            <person name="Veneault-Fourrey C."/>
            <person name="LaButti K."/>
            <person name="Lindquist E.A."/>
            <person name="Lipzen A."/>
            <person name="Lundell T."/>
            <person name="Morin E."/>
            <person name="Murat C."/>
            <person name="Riley R."/>
            <person name="Ohm R."/>
            <person name="Sun H."/>
            <person name="Tunlid A."/>
            <person name="Henrissat B."/>
            <person name="Grigoriev I.V."/>
            <person name="Hibbett D.S."/>
            <person name="Martin F."/>
        </authorList>
    </citation>
    <scope>NUCLEOTIDE SEQUENCE [LARGE SCALE GENOMIC DNA]</scope>
    <source>
        <strain evidence="3">LaAM-08-1</strain>
    </source>
</reference>
<dbReference type="Proteomes" id="UP000054477">
    <property type="component" value="Unassembled WGS sequence"/>
</dbReference>
<evidence type="ECO:0000313" key="2">
    <source>
        <dbReference type="EMBL" id="KIK03622.1"/>
    </source>
</evidence>
<evidence type="ECO:0000313" key="3">
    <source>
        <dbReference type="Proteomes" id="UP000054477"/>
    </source>
</evidence>
<reference evidence="2 3" key="1">
    <citation type="submission" date="2014-04" db="EMBL/GenBank/DDBJ databases">
        <authorList>
            <consortium name="DOE Joint Genome Institute"/>
            <person name="Kuo A."/>
            <person name="Kohler A."/>
            <person name="Nagy L.G."/>
            <person name="Floudas D."/>
            <person name="Copeland A."/>
            <person name="Barry K.W."/>
            <person name="Cichocki N."/>
            <person name="Veneault-Fourrey C."/>
            <person name="LaButti K."/>
            <person name="Lindquist E.A."/>
            <person name="Lipzen A."/>
            <person name="Lundell T."/>
            <person name="Morin E."/>
            <person name="Murat C."/>
            <person name="Sun H."/>
            <person name="Tunlid A."/>
            <person name="Henrissat B."/>
            <person name="Grigoriev I.V."/>
            <person name="Hibbett D.S."/>
            <person name="Martin F."/>
            <person name="Nordberg H.P."/>
            <person name="Cantor M.N."/>
            <person name="Hua S.X."/>
        </authorList>
    </citation>
    <scope>NUCLEOTIDE SEQUENCE [LARGE SCALE GENOMIC DNA]</scope>
    <source>
        <strain evidence="2 3">LaAM-08-1</strain>
    </source>
</reference>
<dbReference type="STRING" id="1095629.A0A0C9Y0U3"/>
<organism evidence="2 3">
    <name type="scientific">Laccaria amethystina LaAM-08-1</name>
    <dbReference type="NCBI Taxonomy" id="1095629"/>
    <lineage>
        <taxon>Eukaryota</taxon>
        <taxon>Fungi</taxon>
        <taxon>Dikarya</taxon>
        <taxon>Basidiomycota</taxon>
        <taxon>Agaricomycotina</taxon>
        <taxon>Agaricomycetes</taxon>
        <taxon>Agaricomycetidae</taxon>
        <taxon>Agaricales</taxon>
        <taxon>Agaricineae</taxon>
        <taxon>Hydnangiaceae</taxon>
        <taxon>Laccaria</taxon>
    </lineage>
</organism>
<sequence>MQNPRHRRRPRLVLYKQPHLAQFRTIITPIGAWSGFARCVLLVAAPDSTGLVSDIPSKLLTDSTFLNSLHSHVNTWIKAIQAVTKLTRDVSSGTASLEINFWMSLEGVGRDRKTAEE</sequence>
<dbReference type="EMBL" id="KN838578">
    <property type="protein sequence ID" value="KIK03622.1"/>
    <property type="molecule type" value="Genomic_DNA"/>
</dbReference>
<keyword evidence="3" id="KW-1185">Reference proteome</keyword>
<protein>
    <recommendedName>
        <fullName evidence="1">Dynein heavy chain tail domain-containing protein</fullName>
    </recommendedName>
</protein>
<evidence type="ECO:0000259" key="1">
    <source>
        <dbReference type="Pfam" id="PF08385"/>
    </source>
</evidence>
<accession>A0A0C9Y0U3</accession>
<dbReference type="HOGENOM" id="CLU_2085214_0_0_1"/>
<dbReference type="Pfam" id="PF08385">
    <property type="entry name" value="DHC_N1"/>
    <property type="match status" value="1"/>
</dbReference>
<feature type="domain" description="Dynein heavy chain tail" evidence="1">
    <location>
        <begin position="66"/>
        <end position="105"/>
    </location>
</feature>
<dbReference type="InterPro" id="IPR013594">
    <property type="entry name" value="Dynein_heavy_tail"/>
</dbReference>
<dbReference type="AlphaFoldDB" id="A0A0C9Y0U3"/>
<dbReference type="OrthoDB" id="3045840at2759"/>
<name>A0A0C9Y0U3_9AGAR</name>